<evidence type="ECO:0000313" key="2">
    <source>
        <dbReference type="EMBL" id="AOW05253.1"/>
    </source>
</evidence>
<dbReference type="VEuPathDB" id="FungiDB:YALI1_E13718g"/>
<evidence type="ECO:0000313" key="5">
    <source>
        <dbReference type="Proteomes" id="UP000256601"/>
    </source>
</evidence>
<reference evidence="2 4" key="1">
    <citation type="journal article" date="2016" name="PLoS ONE">
        <title>Sequence Assembly of Yarrowia lipolytica Strain W29/CLIB89 Shows Transposable Element Diversity.</title>
        <authorList>
            <person name="Magnan C."/>
            <person name="Yu J."/>
            <person name="Chang I."/>
            <person name="Jahn E."/>
            <person name="Kanomata Y."/>
            <person name="Wu J."/>
            <person name="Zeller M."/>
            <person name="Oakes M."/>
            <person name="Baldi P."/>
            <person name="Sandmeyer S."/>
        </authorList>
    </citation>
    <scope>NUCLEOTIDE SEQUENCE [LARGE SCALE GENOMIC DNA]</scope>
    <source>
        <strain evidence="2">CLIB89</strain>
        <strain evidence="4">CLIB89(W29)</strain>
    </source>
</reference>
<dbReference type="VEuPathDB" id="FungiDB:YALI0_E10835g"/>
<reference evidence="3 5" key="2">
    <citation type="submission" date="2018-07" db="EMBL/GenBank/DDBJ databases">
        <title>Draft Genome Assemblies for Five Robust Yarrowia lipolytica Strains Exhibiting High Lipid Production and Pentose Sugar Utilization and Sugar Alcohol Secretion from Undetoxified Lignocellulosic Biomass Hydrolysates.</title>
        <authorList>
            <consortium name="DOE Joint Genome Institute"/>
            <person name="Walker C."/>
            <person name="Ryu S."/>
            <person name="Na H."/>
            <person name="Zane M."/>
            <person name="LaButti K."/>
            <person name="Lipzen A."/>
            <person name="Haridas S."/>
            <person name="Barry K."/>
            <person name="Grigoriev I.V."/>
            <person name="Quarterman J."/>
            <person name="Slininger P."/>
            <person name="Dien B."/>
            <person name="Trinh C.T."/>
        </authorList>
    </citation>
    <scope>NUCLEOTIDE SEQUENCE [LARGE SCALE GENOMIC DNA]</scope>
    <source>
        <strain evidence="3 5">YB392</strain>
    </source>
</reference>
<protein>
    <submittedName>
        <fullName evidence="2">Uncharacterized protein</fullName>
    </submittedName>
</protein>
<evidence type="ECO:0000313" key="3">
    <source>
        <dbReference type="EMBL" id="RDW25240.1"/>
    </source>
</evidence>
<dbReference type="AlphaFoldDB" id="A0A1D8NHZ0"/>
<name>A0A1D8NHZ0_YARLL</name>
<organism evidence="2 4">
    <name type="scientific">Yarrowia lipolytica</name>
    <name type="common">Candida lipolytica</name>
    <dbReference type="NCBI Taxonomy" id="4952"/>
    <lineage>
        <taxon>Eukaryota</taxon>
        <taxon>Fungi</taxon>
        <taxon>Dikarya</taxon>
        <taxon>Ascomycota</taxon>
        <taxon>Saccharomycotina</taxon>
        <taxon>Dipodascomycetes</taxon>
        <taxon>Dipodascales</taxon>
        <taxon>Dipodascales incertae sedis</taxon>
        <taxon>Yarrowia</taxon>
    </lineage>
</organism>
<proteinExistence type="predicted"/>
<dbReference type="Proteomes" id="UP000182444">
    <property type="component" value="Chromosome 1E"/>
</dbReference>
<dbReference type="Proteomes" id="UP000256601">
    <property type="component" value="Unassembled WGS sequence"/>
</dbReference>
<feature type="region of interest" description="Disordered" evidence="1">
    <location>
        <begin position="54"/>
        <end position="85"/>
    </location>
</feature>
<gene>
    <name evidence="3" type="ORF">B0I71DRAFT_119971</name>
    <name evidence="2" type="ORF">YALI1_E13718g</name>
</gene>
<accession>A0A1D8NHZ0</accession>
<dbReference type="EMBL" id="KZ859007">
    <property type="protein sequence ID" value="RDW25240.1"/>
    <property type="molecule type" value="Genomic_DNA"/>
</dbReference>
<sequence length="202" mass="22681">MTCIWRWTSMWRKRWQEKAVNVGSRCVNTLPTEGEQSTTKGEIDLIEHNNCPMTTNTRSSKHKNPYQLPCQTQKHTSKPQTLDSDASPSIYIEEVKIMCTEQTCQSDSTVGCAGCSKSGGIEPTSLKFIDCSNRATRGHVTHLWQAPCLLVRRCTGSHSLEGPFYSQPNHTVSILYRVCLSMRGGVDVPYNAMIGTVWRHVT</sequence>
<evidence type="ECO:0000256" key="1">
    <source>
        <dbReference type="SAM" id="MobiDB-lite"/>
    </source>
</evidence>
<feature type="compositionally biased region" description="Polar residues" evidence="1">
    <location>
        <begin position="69"/>
        <end position="85"/>
    </location>
</feature>
<evidence type="ECO:0000313" key="4">
    <source>
        <dbReference type="Proteomes" id="UP000182444"/>
    </source>
</evidence>
<dbReference type="EMBL" id="CP017557">
    <property type="protein sequence ID" value="AOW05253.1"/>
    <property type="molecule type" value="Genomic_DNA"/>
</dbReference>